<accession>A0A061I7Q3</accession>
<feature type="compositionally biased region" description="Basic residues" evidence="1">
    <location>
        <begin position="1"/>
        <end position="22"/>
    </location>
</feature>
<organism evidence="2 3">
    <name type="scientific">Cricetulus griseus</name>
    <name type="common">Chinese hamster</name>
    <name type="synonym">Cricetulus barabensis griseus</name>
    <dbReference type="NCBI Taxonomy" id="10029"/>
    <lineage>
        <taxon>Eukaryota</taxon>
        <taxon>Metazoa</taxon>
        <taxon>Chordata</taxon>
        <taxon>Craniata</taxon>
        <taxon>Vertebrata</taxon>
        <taxon>Euteleostomi</taxon>
        <taxon>Mammalia</taxon>
        <taxon>Eutheria</taxon>
        <taxon>Euarchontoglires</taxon>
        <taxon>Glires</taxon>
        <taxon>Rodentia</taxon>
        <taxon>Myomorpha</taxon>
        <taxon>Muroidea</taxon>
        <taxon>Cricetidae</taxon>
        <taxon>Cricetinae</taxon>
        <taxon>Cricetulus</taxon>
    </lineage>
</organism>
<gene>
    <name evidence="2" type="ORF">H671_3g9984</name>
</gene>
<name>A0A061I7Q3_CRIGR</name>
<feature type="region of interest" description="Disordered" evidence="1">
    <location>
        <begin position="1"/>
        <end position="33"/>
    </location>
</feature>
<dbReference type="Proteomes" id="UP000030759">
    <property type="component" value="Unassembled WGS sequence"/>
</dbReference>
<protein>
    <submittedName>
        <fullName evidence="2">Uncharacterized protein</fullName>
    </submittedName>
</protein>
<evidence type="ECO:0000313" key="2">
    <source>
        <dbReference type="EMBL" id="ERE78925.1"/>
    </source>
</evidence>
<sequence length="86" mass="9581">MGSRHSKQNRKPGPLKRGHRRDRPGDASTNVKLKRVLETGVGESESAQATPVGGLWPWAWGGSLFERRTQLYKMTPSKYGNCGQED</sequence>
<dbReference type="EMBL" id="KE672790">
    <property type="protein sequence ID" value="ERE78925.1"/>
    <property type="molecule type" value="Genomic_DNA"/>
</dbReference>
<evidence type="ECO:0000313" key="3">
    <source>
        <dbReference type="Proteomes" id="UP000030759"/>
    </source>
</evidence>
<dbReference type="AlphaFoldDB" id="A0A061I7Q3"/>
<evidence type="ECO:0000256" key="1">
    <source>
        <dbReference type="SAM" id="MobiDB-lite"/>
    </source>
</evidence>
<proteinExistence type="predicted"/>
<reference evidence="3" key="1">
    <citation type="journal article" date="2013" name="Nat. Biotechnol.">
        <title>Chinese hamster genome sequenced from sorted chromosomes.</title>
        <authorList>
            <person name="Brinkrolf K."/>
            <person name="Rupp O."/>
            <person name="Laux H."/>
            <person name="Kollin F."/>
            <person name="Ernst W."/>
            <person name="Linke B."/>
            <person name="Kofler R."/>
            <person name="Romand S."/>
            <person name="Hesse F."/>
            <person name="Budach W.E."/>
            <person name="Galosy S."/>
            <person name="Muller D."/>
            <person name="Noll T."/>
            <person name="Wienberg J."/>
            <person name="Jostock T."/>
            <person name="Leonard M."/>
            <person name="Grillari J."/>
            <person name="Tauch A."/>
            <person name="Goesmann A."/>
            <person name="Helk B."/>
            <person name="Mott J.E."/>
            <person name="Puhler A."/>
            <person name="Borth N."/>
        </authorList>
    </citation>
    <scope>NUCLEOTIDE SEQUENCE [LARGE SCALE GENOMIC DNA]</scope>
    <source>
        <strain evidence="3">17A/GY</strain>
    </source>
</reference>